<keyword evidence="2" id="KW-1185">Reference proteome</keyword>
<organism evidence="1 2">
    <name type="scientific">Alloyangia pacifica</name>
    <dbReference type="NCBI Taxonomy" id="311180"/>
    <lineage>
        <taxon>Bacteria</taxon>
        <taxon>Pseudomonadati</taxon>
        <taxon>Pseudomonadota</taxon>
        <taxon>Alphaproteobacteria</taxon>
        <taxon>Rhodobacterales</taxon>
        <taxon>Roseobacteraceae</taxon>
        <taxon>Alloyangia</taxon>
    </lineage>
</organism>
<proteinExistence type="predicted"/>
<name>A0A1I6V8W4_9RHOB</name>
<gene>
    <name evidence="1" type="ORF">SAMN04488050_11088</name>
</gene>
<evidence type="ECO:0000313" key="1">
    <source>
        <dbReference type="EMBL" id="SFT10188.1"/>
    </source>
</evidence>
<dbReference type="EMBL" id="FOZW01000010">
    <property type="protein sequence ID" value="SFT10188.1"/>
    <property type="molecule type" value="Genomic_DNA"/>
</dbReference>
<protein>
    <submittedName>
        <fullName evidence="1">Uncharacterized protein</fullName>
    </submittedName>
</protein>
<reference evidence="2" key="1">
    <citation type="submission" date="2016-10" db="EMBL/GenBank/DDBJ databases">
        <authorList>
            <person name="Varghese N."/>
            <person name="Submissions S."/>
        </authorList>
    </citation>
    <scope>NUCLEOTIDE SEQUENCE [LARGE SCALE GENOMIC DNA]</scope>
    <source>
        <strain evidence="2">DSM 26894</strain>
    </source>
</reference>
<evidence type="ECO:0000313" key="2">
    <source>
        <dbReference type="Proteomes" id="UP000199392"/>
    </source>
</evidence>
<accession>A0A1I6V8W4</accession>
<sequence>MDSLDRAHGISGPFFAESAPVSLSHDRPAATAPDMLPGELDSETAALLRMVVLPQIEAASSWGDLVMRLGDKGFGLGFRAGRMILNRLDNGAEICTGRSLGAPLRGLAARLGRPALRLSRDGRSAQLQG</sequence>
<dbReference type="AlphaFoldDB" id="A0A1I6V8W4"/>
<dbReference type="Proteomes" id="UP000199392">
    <property type="component" value="Unassembled WGS sequence"/>
</dbReference>